<evidence type="ECO:0000256" key="4">
    <source>
        <dbReference type="ARBA" id="ARBA00022630"/>
    </source>
</evidence>
<dbReference type="Gene3D" id="3.20.20.70">
    <property type="entry name" value="Aldolase class I"/>
    <property type="match status" value="1"/>
</dbReference>
<dbReference type="Pfam" id="PF00724">
    <property type="entry name" value="Oxidored_FMN"/>
    <property type="match status" value="1"/>
</dbReference>
<dbReference type="InterPro" id="IPR036188">
    <property type="entry name" value="FAD/NAD-bd_sf"/>
</dbReference>
<reference evidence="12" key="1">
    <citation type="submission" date="2019-03" db="EMBL/GenBank/DDBJ databases">
        <authorList>
            <person name="Hao L."/>
        </authorList>
    </citation>
    <scope>NUCLEOTIDE SEQUENCE</scope>
</reference>
<keyword evidence="5" id="KW-0288">FMN</keyword>
<dbReference type="SUPFAM" id="SSF51395">
    <property type="entry name" value="FMN-linked oxidoreductases"/>
    <property type="match status" value="1"/>
</dbReference>
<dbReference type="GO" id="GO:0010181">
    <property type="term" value="F:FMN binding"/>
    <property type="evidence" value="ECO:0007669"/>
    <property type="project" value="InterPro"/>
</dbReference>
<evidence type="ECO:0000313" key="12">
    <source>
        <dbReference type="EMBL" id="VFU14282.1"/>
    </source>
</evidence>
<dbReference type="InterPro" id="IPR001155">
    <property type="entry name" value="OxRdtase_FMN_N"/>
</dbReference>
<gene>
    <name evidence="12" type="primary">nadH2</name>
    <name evidence="12" type="ORF">SCFA_2470007</name>
</gene>
<organism evidence="12">
    <name type="scientific">anaerobic digester metagenome</name>
    <dbReference type="NCBI Taxonomy" id="1263854"/>
    <lineage>
        <taxon>unclassified sequences</taxon>
        <taxon>metagenomes</taxon>
        <taxon>ecological metagenomes</taxon>
    </lineage>
</organism>
<sequence>MNFPALLSPIKIGSMEVKNRFVVPPMGTNYANPDGSVSQQLIDYHVARAKGGFGLIIVEVTAVEPAGKAIPFEPGLWSDEFIPGWKKLVDEVHKYGAKIAVQLHHAGRQTSKDIIGEQPVAPSAVPCPVMKEIPHELSTQEVYELIGKFRDAAVRARDAGFDAVEIHGAHGYLIAQFMSAYSNKRIDEFGGSFISRMKFPLEIIRSIKREVGNGYPLIFRMSGDEKVHGGRAIDETRAIARLVEQAGVNAVHISVCTYGSMHWMFVPGAIPPGFNAVAAEEVKKSVKIPVITVGRINDPFLAEDILQAGKADMIALGRESLADPEWPNKVAANAPEEISPCIACLQGCVGYLFDPEHLKISCLVNPFTGREGTLKIEKTEKPKKVMVVGGGPAGLEAAWIAARRGHQVTLYEEQKVLGGQFRIGGIPSTKDDILRAIKYYITMGKKYGVEYKLGVEVTPVLVIKESPDVVILATGGVPLLPDIKGIDNPKFAKAVDVLDGKTGVGDKVLVVGGGMVGAETADYLGEHGRKVTIIEMESELAKDMPDGPRIYLMERLKEYGVSCLTGAVVKEFLDDGVVYLKDGREEKIAGFDSIVLALGSKAYNPLEEKLKGRVAAELYVIGDAVKARKAIQAIEEGARIAVTI</sequence>
<evidence type="ECO:0000259" key="10">
    <source>
        <dbReference type="Pfam" id="PF00724"/>
    </source>
</evidence>
<evidence type="ECO:0000256" key="6">
    <source>
        <dbReference type="ARBA" id="ARBA00022723"/>
    </source>
</evidence>
<dbReference type="PANTHER" id="PTHR42917:SF2">
    <property type="entry name" value="2,4-DIENOYL-COA REDUCTASE [(2E)-ENOYL-COA-PRODUCING]"/>
    <property type="match status" value="1"/>
</dbReference>
<dbReference type="Gene3D" id="3.50.50.60">
    <property type="entry name" value="FAD/NAD(P)-binding domain"/>
    <property type="match status" value="1"/>
</dbReference>
<feature type="domain" description="NADH:flavin oxidoreductase/NADH oxidase N-terminal" evidence="10">
    <location>
        <begin position="6"/>
        <end position="336"/>
    </location>
</feature>
<evidence type="ECO:0000256" key="8">
    <source>
        <dbReference type="ARBA" id="ARBA00023004"/>
    </source>
</evidence>
<evidence type="ECO:0000256" key="1">
    <source>
        <dbReference type="ARBA" id="ARBA00001917"/>
    </source>
</evidence>
<dbReference type="CDD" id="cd02803">
    <property type="entry name" value="OYE_like_FMN_family"/>
    <property type="match status" value="1"/>
</dbReference>
<evidence type="ECO:0000259" key="11">
    <source>
        <dbReference type="Pfam" id="PF07992"/>
    </source>
</evidence>
<dbReference type="PRINTS" id="PR00469">
    <property type="entry name" value="PNDRDTASEII"/>
</dbReference>
<keyword evidence="8" id="KW-0408">Iron</keyword>
<dbReference type="GO" id="GO:0051536">
    <property type="term" value="F:iron-sulfur cluster binding"/>
    <property type="evidence" value="ECO:0007669"/>
    <property type="project" value="UniProtKB-KW"/>
</dbReference>
<keyword evidence="4" id="KW-0285">Flavoprotein</keyword>
<dbReference type="EMBL" id="CAADRN010000165">
    <property type="protein sequence ID" value="VFU14282.1"/>
    <property type="molecule type" value="Genomic_DNA"/>
</dbReference>
<dbReference type="SUPFAM" id="SSF51905">
    <property type="entry name" value="FAD/NAD(P)-binding domain"/>
    <property type="match status" value="1"/>
</dbReference>
<dbReference type="Gene3D" id="3.40.50.720">
    <property type="entry name" value="NAD(P)-binding Rossmann-like Domain"/>
    <property type="match status" value="1"/>
</dbReference>
<accession>A0A485LZ32</accession>
<evidence type="ECO:0000256" key="5">
    <source>
        <dbReference type="ARBA" id="ARBA00022643"/>
    </source>
</evidence>
<protein>
    <submittedName>
        <fullName evidence="12">NADH:flavin oxidoreductase/NADH oxidase</fullName>
        <ecNumber evidence="12">1.3.1.34</ecNumber>
    </submittedName>
</protein>
<comment type="cofactor">
    <cofactor evidence="2">
        <name>[4Fe-4S] cluster</name>
        <dbReference type="ChEBI" id="CHEBI:49883"/>
    </cofactor>
</comment>
<dbReference type="GO" id="GO:0046872">
    <property type="term" value="F:metal ion binding"/>
    <property type="evidence" value="ECO:0007669"/>
    <property type="project" value="UniProtKB-KW"/>
</dbReference>
<dbReference type="Pfam" id="PF07992">
    <property type="entry name" value="Pyr_redox_2"/>
    <property type="match status" value="1"/>
</dbReference>
<dbReference type="PANTHER" id="PTHR42917">
    <property type="entry name" value="2,4-DIENOYL-COA REDUCTASE"/>
    <property type="match status" value="1"/>
</dbReference>
<proteinExistence type="inferred from homology"/>
<dbReference type="PRINTS" id="PR00368">
    <property type="entry name" value="FADPNR"/>
</dbReference>
<feature type="domain" description="FAD/NAD(P)-binding" evidence="11">
    <location>
        <begin position="383"/>
        <end position="609"/>
    </location>
</feature>
<keyword evidence="9" id="KW-0411">Iron-sulfur</keyword>
<keyword evidence="7 12" id="KW-0560">Oxidoreductase</keyword>
<evidence type="ECO:0000256" key="3">
    <source>
        <dbReference type="ARBA" id="ARBA00011048"/>
    </source>
</evidence>
<comment type="similarity">
    <text evidence="3">In the N-terminal section; belongs to the NADH:flavin oxidoreductase/NADH oxidase family.</text>
</comment>
<dbReference type="InterPro" id="IPR051793">
    <property type="entry name" value="NADH:flavin_oxidoreductase"/>
</dbReference>
<name>A0A485LZ32_9ZZZZ</name>
<comment type="cofactor">
    <cofactor evidence="1">
        <name>FMN</name>
        <dbReference type="ChEBI" id="CHEBI:58210"/>
    </cofactor>
</comment>
<evidence type="ECO:0000256" key="2">
    <source>
        <dbReference type="ARBA" id="ARBA00001966"/>
    </source>
</evidence>
<evidence type="ECO:0000256" key="9">
    <source>
        <dbReference type="ARBA" id="ARBA00023014"/>
    </source>
</evidence>
<dbReference type="GO" id="GO:0008670">
    <property type="term" value="F:2,4-dienoyl-CoA reductase (NADPH) activity"/>
    <property type="evidence" value="ECO:0007669"/>
    <property type="project" value="UniProtKB-EC"/>
</dbReference>
<keyword evidence="6" id="KW-0479">Metal-binding</keyword>
<dbReference type="AlphaFoldDB" id="A0A485LZ32"/>
<dbReference type="EC" id="1.3.1.34" evidence="12"/>
<dbReference type="InterPro" id="IPR013785">
    <property type="entry name" value="Aldolase_TIM"/>
</dbReference>
<dbReference type="InterPro" id="IPR023753">
    <property type="entry name" value="FAD/NAD-binding_dom"/>
</dbReference>
<evidence type="ECO:0000256" key="7">
    <source>
        <dbReference type="ARBA" id="ARBA00023002"/>
    </source>
</evidence>